<dbReference type="InterPro" id="IPR016147">
    <property type="entry name" value="Pili_assmbl_chaperone_N"/>
</dbReference>
<proteinExistence type="predicted"/>
<protein>
    <submittedName>
        <fullName evidence="3">Fimbria/pilus periplasmic chaperone</fullName>
    </submittedName>
</protein>
<keyword evidence="4" id="KW-1185">Reference proteome</keyword>
<evidence type="ECO:0000313" key="3">
    <source>
        <dbReference type="EMBL" id="MDM5073589.1"/>
    </source>
</evidence>
<name>A0ABT7Q2N6_9GAMM</name>
<accession>A0ABT7Q2N6</accession>
<gene>
    <name evidence="3" type="ORF">OB935_17340</name>
</gene>
<dbReference type="RefSeq" id="WP_290019337.1">
    <property type="nucleotide sequence ID" value="NZ_JAOPLL010000012.1"/>
</dbReference>
<dbReference type="Proteomes" id="UP001168107">
    <property type="component" value="Unassembled WGS sequence"/>
</dbReference>
<evidence type="ECO:0000313" key="4">
    <source>
        <dbReference type="Proteomes" id="UP001168107"/>
    </source>
</evidence>
<dbReference type="InterPro" id="IPR013783">
    <property type="entry name" value="Ig-like_fold"/>
</dbReference>
<dbReference type="Pfam" id="PF00345">
    <property type="entry name" value="PapD_N"/>
    <property type="match status" value="1"/>
</dbReference>
<dbReference type="InterPro" id="IPR008962">
    <property type="entry name" value="PapD-like_sf"/>
</dbReference>
<sequence>MHLFIYIFLAVTLAATSSLSHAISIGTMNATMEADEDFLTRTVVNNSTTTKVYEVSLVKVSNPTASGTTISMPAGELLYTPKRFTLHPNKRQHVKFYYKGATDSQERYYRAIFTESPTAQSDEYVRSPLNGALEMNVELQSILVARPRKSMFDYVIDPASGTISNTGNTYFEFMVKEGCDQADDEADSKYLLPGDIWQNAKISQKGNQKFIVYQSKFIPVGEDCWPK</sequence>
<dbReference type="Gene3D" id="2.60.40.10">
    <property type="entry name" value="Immunoglobulins"/>
    <property type="match status" value="1"/>
</dbReference>
<comment type="caution">
    <text evidence="3">The sequence shown here is derived from an EMBL/GenBank/DDBJ whole genome shotgun (WGS) entry which is preliminary data.</text>
</comment>
<dbReference type="SUPFAM" id="SSF49354">
    <property type="entry name" value="PapD-like"/>
    <property type="match status" value="1"/>
</dbReference>
<organism evidence="3 4">
    <name type="scientific">Aeromonas bestiarum</name>
    <dbReference type="NCBI Taxonomy" id="105751"/>
    <lineage>
        <taxon>Bacteria</taxon>
        <taxon>Pseudomonadati</taxon>
        <taxon>Pseudomonadota</taxon>
        <taxon>Gammaproteobacteria</taxon>
        <taxon>Aeromonadales</taxon>
        <taxon>Aeromonadaceae</taxon>
        <taxon>Aeromonas</taxon>
    </lineage>
</organism>
<feature type="chain" id="PRO_5046705453" evidence="1">
    <location>
        <begin position="23"/>
        <end position="227"/>
    </location>
</feature>
<evidence type="ECO:0000256" key="1">
    <source>
        <dbReference type="SAM" id="SignalP"/>
    </source>
</evidence>
<evidence type="ECO:0000259" key="2">
    <source>
        <dbReference type="Pfam" id="PF00345"/>
    </source>
</evidence>
<dbReference type="EMBL" id="JAOPLL010000012">
    <property type="protein sequence ID" value="MDM5073589.1"/>
    <property type="molecule type" value="Genomic_DNA"/>
</dbReference>
<reference evidence="3" key="1">
    <citation type="submission" date="2024-05" db="EMBL/GenBank/DDBJ databases">
        <title>WGS of Aeromonas isolates.</title>
        <authorList>
            <person name="Lee H."/>
        </authorList>
    </citation>
    <scope>NUCLEOTIDE SEQUENCE</scope>
    <source>
        <strain evidence="3">SU58-3</strain>
    </source>
</reference>
<feature type="domain" description="Pili assembly chaperone N-terminal" evidence="2">
    <location>
        <begin position="25"/>
        <end position="147"/>
    </location>
</feature>
<feature type="signal peptide" evidence="1">
    <location>
        <begin position="1"/>
        <end position="22"/>
    </location>
</feature>
<keyword evidence="1" id="KW-0732">Signal</keyword>